<protein>
    <recommendedName>
        <fullName evidence="2">SPOR domain-containing protein</fullName>
    </recommendedName>
</protein>
<keyword evidence="4" id="KW-1185">Reference proteome</keyword>
<dbReference type="SUPFAM" id="SSF110997">
    <property type="entry name" value="Sporulation related repeat"/>
    <property type="match status" value="1"/>
</dbReference>
<evidence type="ECO:0000313" key="3">
    <source>
        <dbReference type="EMBL" id="PIB25110.1"/>
    </source>
</evidence>
<dbReference type="EMBL" id="MDGM01000012">
    <property type="protein sequence ID" value="PIB25110.1"/>
    <property type="molecule type" value="Genomic_DNA"/>
</dbReference>
<dbReference type="InterPro" id="IPR007730">
    <property type="entry name" value="SPOR-like_dom"/>
</dbReference>
<evidence type="ECO:0000259" key="2">
    <source>
        <dbReference type="PROSITE" id="PS51724"/>
    </source>
</evidence>
<feature type="domain" description="SPOR" evidence="2">
    <location>
        <begin position="226"/>
        <end position="305"/>
    </location>
</feature>
<feature type="region of interest" description="Disordered" evidence="1">
    <location>
        <begin position="163"/>
        <end position="191"/>
    </location>
</feature>
<evidence type="ECO:0000256" key="1">
    <source>
        <dbReference type="SAM" id="MobiDB-lite"/>
    </source>
</evidence>
<feature type="compositionally biased region" description="Low complexity" evidence="1">
    <location>
        <begin position="206"/>
        <end position="215"/>
    </location>
</feature>
<proteinExistence type="predicted"/>
<gene>
    <name evidence="3" type="ORF">BFP76_04925</name>
</gene>
<sequence>MGAFPTKIACSFLLFAGLSACEEGKTPNFLKAKNKPTDATGAESAQAAQVGKTIEQDVEAPEVFQKTAKGLWDGRPSLGGVWVAHADNKKPERVVIKNNANGKFVIGALFRRERDNPGPEFQLSSDAAEAIGALAGGPVELTVTAMRTKQVPVAGPADEMAADVTPAGEPETVAASSLDAAPTTQSDSGEDAMVGMVKPLPRPSDVKPVAAAKPAAPKPSAAPAPKASANARFVQMGFFSVKANADATLAQLNSNGISGKIVASSAKGKSFWRVLAGPADTAASQKSLLGKVKAMGFNDAYLVKG</sequence>
<dbReference type="AlphaFoldDB" id="A0A2G5K8A8"/>
<organism evidence="3 4">
    <name type="scientific">Paramylibacter kogurei</name>
    <dbReference type="NCBI Taxonomy" id="1889778"/>
    <lineage>
        <taxon>Bacteria</taxon>
        <taxon>Pseudomonadati</taxon>
        <taxon>Pseudomonadota</taxon>
        <taxon>Alphaproteobacteria</taxon>
        <taxon>Rhodobacterales</taxon>
        <taxon>Paracoccaceae</taxon>
        <taxon>Paramylibacter</taxon>
    </lineage>
</organism>
<name>A0A2G5K8A8_9RHOB</name>
<comment type="caution">
    <text evidence="3">The sequence shown here is derived from an EMBL/GenBank/DDBJ whole genome shotgun (WGS) entry which is preliminary data.</text>
</comment>
<accession>A0A2G5K8A8</accession>
<dbReference type="InterPro" id="IPR036680">
    <property type="entry name" value="SPOR-like_sf"/>
</dbReference>
<feature type="region of interest" description="Disordered" evidence="1">
    <location>
        <begin position="204"/>
        <end position="225"/>
    </location>
</feature>
<dbReference type="Gene3D" id="3.30.70.1070">
    <property type="entry name" value="Sporulation related repeat"/>
    <property type="match status" value="1"/>
</dbReference>
<dbReference type="GO" id="GO:0042834">
    <property type="term" value="F:peptidoglycan binding"/>
    <property type="evidence" value="ECO:0007669"/>
    <property type="project" value="InterPro"/>
</dbReference>
<dbReference type="PROSITE" id="PS51724">
    <property type="entry name" value="SPOR"/>
    <property type="match status" value="1"/>
</dbReference>
<dbReference type="Pfam" id="PF05036">
    <property type="entry name" value="SPOR"/>
    <property type="match status" value="1"/>
</dbReference>
<evidence type="ECO:0000313" key="4">
    <source>
        <dbReference type="Proteomes" id="UP000231516"/>
    </source>
</evidence>
<dbReference type="Proteomes" id="UP000231516">
    <property type="component" value="Unassembled WGS sequence"/>
</dbReference>
<reference evidence="3 4" key="1">
    <citation type="submission" date="2016-08" db="EMBL/GenBank/DDBJ databases">
        <title>Draft genome of Amylibacter sp. strain 4G11.</title>
        <authorList>
            <person name="Wong S.-K."/>
            <person name="Hamasaki K."/>
            <person name="Yoshizawa S."/>
        </authorList>
    </citation>
    <scope>NUCLEOTIDE SEQUENCE [LARGE SCALE GENOMIC DNA]</scope>
    <source>
        <strain evidence="3 4">4G11</strain>
    </source>
</reference>
<dbReference type="PROSITE" id="PS51257">
    <property type="entry name" value="PROKAR_LIPOPROTEIN"/>
    <property type="match status" value="1"/>
</dbReference>